<feature type="compositionally biased region" description="Low complexity" evidence="1">
    <location>
        <begin position="601"/>
        <end position="616"/>
    </location>
</feature>
<dbReference type="InterPro" id="IPR038610">
    <property type="entry name" value="FliK-like_C_sf"/>
</dbReference>
<organism evidence="3 4">
    <name type="scientific">Vibrio zhanjiangensis</name>
    <dbReference type="NCBI Taxonomy" id="1046128"/>
    <lineage>
        <taxon>Bacteria</taxon>
        <taxon>Pseudomonadati</taxon>
        <taxon>Pseudomonadota</taxon>
        <taxon>Gammaproteobacteria</taxon>
        <taxon>Vibrionales</taxon>
        <taxon>Vibrionaceae</taxon>
        <taxon>Vibrio</taxon>
    </lineage>
</organism>
<feature type="region of interest" description="Disordered" evidence="1">
    <location>
        <begin position="601"/>
        <end position="640"/>
    </location>
</feature>
<accession>A0ABQ6EW02</accession>
<sequence length="662" mass="70737">MNVNLTPVSDSSKATTSTSQSSETEQSEGFFSKLAAFLKGESGDKPETKKVTTDSSSVGDESTKLMLEQQVNLDEDAIGEELVTVSKSAESDKAIDVEVAGSANKESSNKAEIPIEAVLPQSESSISANGFDSDAEKIVSENSELLERIDGANRALQSSHGKELPPEVQLAQAPSDSANMVTPKLYNQAQLRQTIAKDNVVADINIATDVIGNVEKIQPREAPIGPSQKLMNDIPEKLIESEPLSSNLPLNSEVNQYGHLGVEQVARANLGEIENAKLVNSADIEQLKLQLKAQGVTDKEIEQIVEFAKAQALSEPLPSHVSPLAKAVNSELRKQPASQQNLDITNQDFANSKVDGQGNAAAGLEAAPTMMASAIPWSSSVEETELSVSEVPQKVEVKHKAQHAQWSQSVSPQLNQTSATINGQQLVQASASTPFSNEFSVNQLQHVAATPVASEQVMLKTAMGAKAVESLGKLSQTGSKSEASRASEPSLVQQLAQASGQQAGTGQTQLRAEQMVAQAPMPLNREMAGEQVAERVQMMMSKNLKNVDIRLDPPELGRLQIRLNMGGDGATVHFTVANQQARDVIEQSMPRLREMLAQQGVQLGDSSVQQQSSGQQNRYAGNGPDSGQGSSNQAFAGDENLEPDVNLDLNVITKRDGISYYA</sequence>
<dbReference type="PANTHER" id="PTHR37533">
    <property type="entry name" value="FLAGELLAR HOOK-LENGTH CONTROL PROTEIN"/>
    <property type="match status" value="1"/>
</dbReference>
<evidence type="ECO:0000256" key="1">
    <source>
        <dbReference type="SAM" id="MobiDB-lite"/>
    </source>
</evidence>
<reference evidence="4" key="1">
    <citation type="journal article" date="2019" name="Int. J. Syst. Evol. Microbiol.">
        <title>The Global Catalogue of Microorganisms (GCM) 10K type strain sequencing project: providing services to taxonomists for standard genome sequencing and annotation.</title>
        <authorList>
            <consortium name="The Broad Institute Genomics Platform"/>
            <consortium name="The Broad Institute Genome Sequencing Center for Infectious Disease"/>
            <person name="Wu L."/>
            <person name="Ma J."/>
        </authorList>
    </citation>
    <scope>NUCLEOTIDE SEQUENCE [LARGE SCALE GENOMIC DNA]</scope>
    <source>
        <strain evidence="4">NBRC 108723</strain>
    </source>
</reference>
<dbReference type="EMBL" id="BSPW01000021">
    <property type="protein sequence ID" value="GLT17365.1"/>
    <property type="molecule type" value="Genomic_DNA"/>
</dbReference>
<feature type="compositionally biased region" description="Low complexity" evidence="1">
    <location>
        <begin position="490"/>
        <end position="508"/>
    </location>
</feature>
<gene>
    <name evidence="3" type="ORF">GCM10007938_11420</name>
</gene>
<dbReference type="InterPro" id="IPR052563">
    <property type="entry name" value="FliK"/>
</dbReference>
<feature type="compositionally biased region" description="Low complexity" evidence="1">
    <location>
        <begin position="9"/>
        <end position="28"/>
    </location>
</feature>
<feature type="region of interest" description="Disordered" evidence="1">
    <location>
        <begin position="476"/>
        <end position="508"/>
    </location>
</feature>
<dbReference type="PANTHER" id="PTHR37533:SF2">
    <property type="entry name" value="FLAGELLAR HOOK-LENGTH CONTROL PROTEIN"/>
    <property type="match status" value="1"/>
</dbReference>
<dbReference type="CDD" id="cd17470">
    <property type="entry name" value="T3SS_Flik_C"/>
    <property type="match status" value="1"/>
</dbReference>
<keyword evidence="3" id="KW-0969">Cilium</keyword>
<feature type="region of interest" description="Disordered" evidence="1">
    <location>
        <begin position="1"/>
        <end position="63"/>
    </location>
</feature>
<name>A0ABQ6EW02_9VIBR</name>
<feature type="compositionally biased region" description="Polar residues" evidence="1">
    <location>
        <begin position="625"/>
        <end position="634"/>
    </location>
</feature>
<feature type="compositionally biased region" description="Basic and acidic residues" evidence="1">
    <location>
        <begin position="41"/>
        <end position="52"/>
    </location>
</feature>
<keyword evidence="3" id="KW-0282">Flagellum</keyword>
<evidence type="ECO:0000259" key="2">
    <source>
        <dbReference type="Pfam" id="PF02120"/>
    </source>
</evidence>
<dbReference type="RefSeq" id="WP_284191274.1">
    <property type="nucleotide sequence ID" value="NZ_BSPW01000021.1"/>
</dbReference>
<evidence type="ECO:0000313" key="3">
    <source>
        <dbReference type="EMBL" id="GLT17365.1"/>
    </source>
</evidence>
<comment type="caution">
    <text evidence="3">The sequence shown here is derived from an EMBL/GenBank/DDBJ whole genome shotgun (WGS) entry which is preliminary data.</text>
</comment>
<protein>
    <submittedName>
        <fullName evidence="3">Flagellar hook-length control protein FliK</fullName>
    </submittedName>
</protein>
<dbReference type="Pfam" id="PF02120">
    <property type="entry name" value="Flg_hook"/>
    <property type="match status" value="1"/>
</dbReference>
<dbReference type="Proteomes" id="UP001157138">
    <property type="component" value="Unassembled WGS sequence"/>
</dbReference>
<proteinExistence type="predicted"/>
<evidence type="ECO:0000313" key="4">
    <source>
        <dbReference type="Proteomes" id="UP001157138"/>
    </source>
</evidence>
<dbReference type="Gene3D" id="3.30.750.140">
    <property type="match status" value="1"/>
</dbReference>
<keyword evidence="3" id="KW-0966">Cell projection</keyword>
<feature type="domain" description="Flagellar hook-length control protein-like C-terminal" evidence="2">
    <location>
        <begin position="534"/>
        <end position="616"/>
    </location>
</feature>
<keyword evidence="4" id="KW-1185">Reference proteome</keyword>
<dbReference type="InterPro" id="IPR021136">
    <property type="entry name" value="Flagellar_hook_control-like_C"/>
</dbReference>